<dbReference type="AlphaFoldDB" id="A0A7J7JIT0"/>
<evidence type="ECO:0000313" key="1">
    <source>
        <dbReference type="EMBL" id="KAF6025733.1"/>
    </source>
</evidence>
<gene>
    <name evidence="1" type="ORF">EB796_015984</name>
</gene>
<dbReference type="EMBL" id="VXIV02002437">
    <property type="protein sequence ID" value="KAF6025733.1"/>
    <property type="molecule type" value="Genomic_DNA"/>
</dbReference>
<proteinExistence type="predicted"/>
<keyword evidence="2" id="KW-1185">Reference proteome</keyword>
<accession>A0A7J7JIT0</accession>
<evidence type="ECO:0000313" key="2">
    <source>
        <dbReference type="Proteomes" id="UP000593567"/>
    </source>
</evidence>
<reference evidence="1" key="1">
    <citation type="submission" date="2020-06" db="EMBL/GenBank/DDBJ databases">
        <title>Draft genome of Bugula neritina, a colonial animal packing powerful symbionts and potential medicines.</title>
        <authorList>
            <person name="Rayko M."/>
        </authorList>
    </citation>
    <scope>NUCLEOTIDE SEQUENCE [LARGE SCALE GENOMIC DNA]</scope>
    <source>
        <strain evidence="1">Kwan_BN1</strain>
    </source>
</reference>
<comment type="caution">
    <text evidence="1">The sequence shown here is derived from an EMBL/GenBank/DDBJ whole genome shotgun (WGS) entry which is preliminary data.</text>
</comment>
<name>A0A7J7JIT0_BUGNE</name>
<protein>
    <submittedName>
        <fullName evidence="1">Uncharacterized protein</fullName>
    </submittedName>
</protein>
<sequence>MITSNEGFDTTFITHGKRRKCYDAQVEFTTAGSRPSLKISKLSKKKKTKVLEEIELEDIAAIVSAKLEHKKKPDDDHLLLFYQKKSQTSGWCYTHLSSAADNSVTFKAVREKLRRQPYTKHFQLKSADDGGLYELQCSKRFVAIVSLNFSFSKYSAIDDFCSNISGYIYNKSSKEIVVLPQEDSSQMHTIKFRTEADNAIRTYQLLHCITYDRVYREFQEVKMLPNIPKSQEISNEALQCRPPTLPRLVVDPKWFDIQVPAFSPQTVYRDLDELAPFLPKKLEHIGLVLSRPPSQRFNQFLRTARFDPSSIDSDAIPHQEIYEPPKLLHRLSSECSNASTESFSDHVESTLSECLNNVAKGGATSTDHCPLGMTKFERQTFCWQLDLVEYDVEQGAMWKTFASHVMLLDHDDLDMFDEFSCKYRYQVVEIILDHWYKLHVTNSHKCRLPAVKQTVISVLNLMQRDRLLDKLGWPIDE</sequence>
<organism evidence="1 2">
    <name type="scientific">Bugula neritina</name>
    <name type="common">Brown bryozoan</name>
    <name type="synonym">Sertularia neritina</name>
    <dbReference type="NCBI Taxonomy" id="10212"/>
    <lineage>
        <taxon>Eukaryota</taxon>
        <taxon>Metazoa</taxon>
        <taxon>Spiralia</taxon>
        <taxon>Lophotrochozoa</taxon>
        <taxon>Bryozoa</taxon>
        <taxon>Gymnolaemata</taxon>
        <taxon>Cheilostomatida</taxon>
        <taxon>Flustrina</taxon>
        <taxon>Buguloidea</taxon>
        <taxon>Bugulidae</taxon>
        <taxon>Bugula</taxon>
    </lineage>
</organism>
<dbReference type="Proteomes" id="UP000593567">
    <property type="component" value="Unassembled WGS sequence"/>
</dbReference>